<evidence type="ECO:0000313" key="3">
    <source>
        <dbReference type="Proteomes" id="UP001283361"/>
    </source>
</evidence>
<keyword evidence="1" id="KW-0812">Transmembrane</keyword>
<dbReference type="Proteomes" id="UP001283361">
    <property type="component" value="Unassembled WGS sequence"/>
</dbReference>
<proteinExistence type="predicted"/>
<accession>A0AAE1AGW7</accession>
<evidence type="ECO:0000313" key="2">
    <source>
        <dbReference type="EMBL" id="KAK3787729.1"/>
    </source>
</evidence>
<organism evidence="2 3">
    <name type="scientific">Elysia crispata</name>
    <name type="common">lettuce slug</name>
    <dbReference type="NCBI Taxonomy" id="231223"/>
    <lineage>
        <taxon>Eukaryota</taxon>
        <taxon>Metazoa</taxon>
        <taxon>Spiralia</taxon>
        <taxon>Lophotrochozoa</taxon>
        <taxon>Mollusca</taxon>
        <taxon>Gastropoda</taxon>
        <taxon>Heterobranchia</taxon>
        <taxon>Euthyneura</taxon>
        <taxon>Panpulmonata</taxon>
        <taxon>Sacoglossa</taxon>
        <taxon>Placobranchoidea</taxon>
        <taxon>Plakobranchidae</taxon>
        <taxon>Elysia</taxon>
    </lineage>
</organism>
<dbReference type="EMBL" id="JAWDGP010001842">
    <property type="protein sequence ID" value="KAK3787729.1"/>
    <property type="molecule type" value="Genomic_DNA"/>
</dbReference>
<name>A0AAE1AGW7_9GAST</name>
<sequence>MGHSPEGAGNCGSLYRCCALCWRSAVLWSIWGTKLMLIFLLLLCCLPEVSCLVEYLGNQADADLSIASVLPAGGQLSCGVSGEPS</sequence>
<protein>
    <submittedName>
        <fullName evidence="2">Uncharacterized protein</fullName>
    </submittedName>
</protein>
<keyword evidence="1" id="KW-1133">Transmembrane helix</keyword>
<evidence type="ECO:0000256" key="1">
    <source>
        <dbReference type="SAM" id="Phobius"/>
    </source>
</evidence>
<reference evidence="2" key="1">
    <citation type="journal article" date="2023" name="G3 (Bethesda)">
        <title>A reference genome for the long-term kleptoplast-retaining sea slug Elysia crispata morphotype clarki.</title>
        <authorList>
            <person name="Eastman K.E."/>
            <person name="Pendleton A.L."/>
            <person name="Shaikh M.A."/>
            <person name="Suttiyut T."/>
            <person name="Ogas R."/>
            <person name="Tomko P."/>
            <person name="Gavelis G."/>
            <person name="Widhalm J.R."/>
            <person name="Wisecaver J.H."/>
        </authorList>
    </citation>
    <scope>NUCLEOTIDE SEQUENCE</scope>
    <source>
        <strain evidence="2">ECLA1</strain>
    </source>
</reference>
<keyword evidence="3" id="KW-1185">Reference proteome</keyword>
<gene>
    <name evidence="2" type="ORF">RRG08_013217</name>
</gene>
<feature type="transmembrane region" description="Helical" evidence="1">
    <location>
        <begin position="35"/>
        <end position="56"/>
    </location>
</feature>
<keyword evidence="1" id="KW-0472">Membrane</keyword>
<dbReference type="AlphaFoldDB" id="A0AAE1AGW7"/>
<comment type="caution">
    <text evidence="2">The sequence shown here is derived from an EMBL/GenBank/DDBJ whole genome shotgun (WGS) entry which is preliminary data.</text>
</comment>